<dbReference type="InterPro" id="IPR050810">
    <property type="entry name" value="Bact_Secretion_Sys_Channel"/>
</dbReference>
<proteinExistence type="inferred from homology"/>
<evidence type="ECO:0000313" key="3">
    <source>
        <dbReference type="EMBL" id="VFK31811.1"/>
    </source>
</evidence>
<dbReference type="InterPro" id="IPR004846">
    <property type="entry name" value="T2SS/T3SS_dom"/>
</dbReference>
<dbReference type="GO" id="GO:0015627">
    <property type="term" value="C:type II protein secretion system complex"/>
    <property type="evidence" value="ECO:0007669"/>
    <property type="project" value="TreeGrafter"/>
</dbReference>
<evidence type="ECO:0000256" key="1">
    <source>
        <dbReference type="RuleBase" id="RU004003"/>
    </source>
</evidence>
<dbReference type="Pfam" id="PF00263">
    <property type="entry name" value="Secretin"/>
    <property type="match status" value="1"/>
</dbReference>
<dbReference type="PANTHER" id="PTHR30332">
    <property type="entry name" value="PROBABLE GENERAL SECRETION PATHWAY PROTEIN D"/>
    <property type="match status" value="1"/>
</dbReference>
<feature type="domain" description="Type II/III secretion system secretin-like" evidence="2">
    <location>
        <begin position="364"/>
        <end position="549"/>
    </location>
</feature>
<evidence type="ECO:0000259" key="2">
    <source>
        <dbReference type="Pfam" id="PF00263"/>
    </source>
</evidence>
<reference evidence="3" key="1">
    <citation type="submission" date="2019-02" db="EMBL/GenBank/DDBJ databases">
        <authorList>
            <person name="Gruber-Vodicka R. H."/>
            <person name="Seah K. B. B."/>
        </authorList>
    </citation>
    <scope>NUCLEOTIDE SEQUENCE</scope>
    <source>
        <strain evidence="3">BECK_BZ197</strain>
    </source>
</reference>
<gene>
    <name evidence="3" type="ORF">BECKMB1821G_GA0114241_10941</name>
</gene>
<dbReference type="AlphaFoldDB" id="A0A450XR93"/>
<dbReference type="PRINTS" id="PR00811">
    <property type="entry name" value="BCTERIALGSPD"/>
</dbReference>
<dbReference type="NCBIfam" id="TIGR02519">
    <property type="entry name" value="pilus_MshL"/>
    <property type="match status" value="1"/>
</dbReference>
<organism evidence="3">
    <name type="scientific">Candidatus Kentrum sp. MB</name>
    <dbReference type="NCBI Taxonomy" id="2138164"/>
    <lineage>
        <taxon>Bacteria</taxon>
        <taxon>Pseudomonadati</taxon>
        <taxon>Pseudomonadota</taxon>
        <taxon>Gammaproteobacteria</taxon>
        <taxon>Candidatus Kentrum</taxon>
    </lineage>
</organism>
<comment type="similarity">
    <text evidence="1">Belongs to the bacterial secretin family.</text>
</comment>
<dbReference type="InterPro" id="IPR001775">
    <property type="entry name" value="GspD/PilQ"/>
</dbReference>
<accession>A0A450XR93</accession>
<dbReference type="GO" id="GO:0009306">
    <property type="term" value="P:protein secretion"/>
    <property type="evidence" value="ECO:0007669"/>
    <property type="project" value="InterPro"/>
</dbReference>
<sequence>MIQAGFLLLISLLMHSAFLYTLLLFLTACASSPPAPSYTLSRGHIHKAQPNPKITQAGIPKPVIRTPILSKPKPLPPLETYTIVVNDVPVKELLFAIARDANINVDIHPGIQGSVTVNAVNQTLPQILERIQGQVPVRHEVRDDTLVILPDTPFLETYRVDYVNMERNSRSQVGTSTKIATPNGLATGIGEGNTSNTLITNISGNRFWKTLARNITAILNETGASGSGLSGQDMGGTTEPGDENTNITNSNSVIIHAESGIVTVRATARQHRDIRLFLDQVMANARRQVLIEATIVEVELNDSYQAGIDWRTFAANAGLRATQSVTGAFPLHLSTENTTGLALNYTDAATGSEKLDVSLTLKLLRQFGNARVLSSPKIMTLNNQTALLKVVDNEVYFEVELEEKENEDSNTTDLKVKSKVKTVPVGLLMNVTPQINDQDSVTLNMRPTITRIKEYREDPGVAIISDRLTDSNITSKVPVVQVRETESVLEVKSRQIAVIGGLMQDRIEKDQDSVPWLGDIPGIGNFFKYQRRNSIKTELVIFLRPVVIRDANINTELKEFQQFLVTYPEGD</sequence>
<dbReference type="Gene3D" id="3.55.50.30">
    <property type="match status" value="1"/>
</dbReference>
<name>A0A450XR93_9GAMM</name>
<protein>
    <submittedName>
        <fullName evidence="3">General secretion pathway protein D</fullName>
    </submittedName>
</protein>
<dbReference type="InterPro" id="IPR013358">
    <property type="entry name" value="Pilus_biogenesis_MshL"/>
</dbReference>
<dbReference type="EMBL" id="CAADFO010000094">
    <property type="protein sequence ID" value="VFK31811.1"/>
    <property type="molecule type" value="Genomic_DNA"/>
</dbReference>
<dbReference type="PANTHER" id="PTHR30332:SF17">
    <property type="entry name" value="TYPE IV PILIATION SYSTEM PROTEIN DR_0774-RELATED"/>
    <property type="match status" value="1"/>
</dbReference>